<feature type="non-terminal residue" evidence="1">
    <location>
        <position position="1"/>
    </location>
</feature>
<dbReference type="SUPFAM" id="SSF56672">
    <property type="entry name" value="DNA/RNA polymerases"/>
    <property type="match status" value="1"/>
</dbReference>
<protein>
    <submittedName>
        <fullName evidence="1">Uncharacterized protein</fullName>
    </submittedName>
</protein>
<dbReference type="Proteomes" id="UP000187406">
    <property type="component" value="Unassembled WGS sequence"/>
</dbReference>
<evidence type="ECO:0000313" key="1">
    <source>
        <dbReference type="EMBL" id="GAV78160.1"/>
    </source>
</evidence>
<accession>A0A1Q3CD58</accession>
<reference evidence="2" key="1">
    <citation type="submission" date="2016-04" db="EMBL/GenBank/DDBJ databases">
        <title>Cephalotus genome sequencing.</title>
        <authorList>
            <person name="Fukushima K."/>
            <person name="Hasebe M."/>
            <person name="Fang X."/>
        </authorList>
    </citation>
    <scope>NUCLEOTIDE SEQUENCE [LARGE SCALE GENOMIC DNA]</scope>
    <source>
        <strain evidence="2">cv. St1</strain>
    </source>
</reference>
<proteinExistence type="predicted"/>
<dbReference type="AlphaFoldDB" id="A0A1Q3CD58"/>
<dbReference type="EMBL" id="BDDD01001748">
    <property type="protein sequence ID" value="GAV78160.1"/>
    <property type="molecule type" value="Genomic_DNA"/>
</dbReference>
<dbReference type="InParanoid" id="A0A1Q3CD58"/>
<dbReference type="OrthoDB" id="1914518at2759"/>
<dbReference type="Gene3D" id="3.10.10.10">
    <property type="entry name" value="HIV Type 1 Reverse Transcriptase, subunit A, domain 1"/>
    <property type="match status" value="1"/>
</dbReference>
<comment type="caution">
    <text evidence="1">The sequence shown here is derived from an EMBL/GenBank/DDBJ whole genome shotgun (WGS) entry which is preliminary data.</text>
</comment>
<dbReference type="InterPro" id="IPR043502">
    <property type="entry name" value="DNA/RNA_pol_sf"/>
</dbReference>
<name>A0A1Q3CD58_CEPFO</name>
<evidence type="ECO:0000313" key="2">
    <source>
        <dbReference type="Proteomes" id="UP000187406"/>
    </source>
</evidence>
<gene>
    <name evidence="1" type="ORF">CFOL_v3_21628</name>
</gene>
<sequence length="117" mass="13859">IHNKKLIRPNKTLLSYTAFYTDKNSETSILVINYKPFNIITPLHIVRHPIPNKKDLLKRLTKSDSTIPFKHYEWNVMSFDTPRKIMNGIFIPHSSFSTMNIDDILTFLKDNIFYKIF</sequence>
<organism evidence="1 2">
    <name type="scientific">Cephalotus follicularis</name>
    <name type="common">Albany pitcher plant</name>
    <dbReference type="NCBI Taxonomy" id="3775"/>
    <lineage>
        <taxon>Eukaryota</taxon>
        <taxon>Viridiplantae</taxon>
        <taxon>Streptophyta</taxon>
        <taxon>Embryophyta</taxon>
        <taxon>Tracheophyta</taxon>
        <taxon>Spermatophyta</taxon>
        <taxon>Magnoliopsida</taxon>
        <taxon>eudicotyledons</taxon>
        <taxon>Gunneridae</taxon>
        <taxon>Pentapetalae</taxon>
        <taxon>rosids</taxon>
        <taxon>fabids</taxon>
        <taxon>Oxalidales</taxon>
        <taxon>Cephalotaceae</taxon>
        <taxon>Cephalotus</taxon>
    </lineage>
</organism>
<keyword evidence="2" id="KW-1185">Reference proteome</keyword>